<evidence type="ECO:0000256" key="4">
    <source>
        <dbReference type="ARBA" id="ARBA00012350"/>
    </source>
</evidence>
<keyword evidence="9 10" id="KW-0326">Glycosidase</keyword>
<dbReference type="AlphaFoldDB" id="A0A8H4JNK2"/>
<dbReference type="PANTHER" id="PTHR12145">
    <property type="entry name" value="MANNAN ENDO-1,6-ALPHA-MANNOSIDASE DCW1"/>
    <property type="match status" value="1"/>
</dbReference>
<dbReference type="GO" id="GO:0012505">
    <property type="term" value="C:endomembrane system"/>
    <property type="evidence" value="ECO:0007669"/>
    <property type="project" value="UniProtKB-SubCell"/>
</dbReference>
<dbReference type="SUPFAM" id="SSF48208">
    <property type="entry name" value="Six-hairpin glycosidases"/>
    <property type="match status" value="1"/>
</dbReference>
<evidence type="ECO:0000256" key="10">
    <source>
        <dbReference type="PIRNR" id="PIRNR016302"/>
    </source>
</evidence>
<evidence type="ECO:0000256" key="5">
    <source>
        <dbReference type="ARBA" id="ARBA00022729"/>
    </source>
</evidence>
<evidence type="ECO:0000256" key="11">
    <source>
        <dbReference type="SAM" id="MobiDB-lite"/>
    </source>
</evidence>
<evidence type="ECO:0000256" key="2">
    <source>
        <dbReference type="ARBA" id="ARBA00004308"/>
    </source>
</evidence>
<organism evidence="13 14">
    <name type="scientific">Fusarium austroafricanum</name>
    <dbReference type="NCBI Taxonomy" id="2364996"/>
    <lineage>
        <taxon>Eukaryota</taxon>
        <taxon>Fungi</taxon>
        <taxon>Dikarya</taxon>
        <taxon>Ascomycota</taxon>
        <taxon>Pezizomycotina</taxon>
        <taxon>Sordariomycetes</taxon>
        <taxon>Hypocreomycetidae</taxon>
        <taxon>Hypocreales</taxon>
        <taxon>Nectriaceae</taxon>
        <taxon>Fusarium</taxon>
        <taxon>Fusarium concolor species complex</taxon>
    </lineage>
</organism>
<gene>
    <name evidence="13" type="ORF">F53441_13680</name>
</gene>
<reference evidence="13" key="1">
    <citation type="submission" date="2020-01" db="EMBL/GenBank/DDBJ databases">
        <title>Identification and distribution of gene clusters putatively required for synthesis of sphingolipid metabolism inhibitors in phylogenetically diverse species of the filamentous fungus Fusarium.</title>
        <authorList>
            <person name="Kim H.-S."/>
            <person name="Busman M."/>
            <person name="Brown D.W."/>
            <person name="Divon H."/>
            <person name="Uhlig S."/>
            <person name="Proctor R.H."/>
        </authorList>
    </citation>
    <scope>NUCLEOTIDE SEQUENCE</scope>
    <source>
        <strain evidence="13">NRRL 53441</strain>
    </source>
</reference>
<keyword evidence="5 12" id="KW-0732">Signal</keyword>
<comment type="catalytic activity">
    <reaction evidence="1 10">
        <text>Random hydrolysis of (1-&gt;6)-alpha-D-mannosidic linkages in unbranched (1-&gt;6)-mannans.</text>
        <dbReference type="EC" id="3.2.1.101"/>
    </reaction>
</comment>
<dbReference type="Pfam" id="PF03663">
    <property type="entry name" value="Glyco_hydro_76"/>
    <property type="match status" value="1"/>
</dbReference>
<comment type="subcellular location">
    <subcellularLocation>
        <location evidence="2">Endomembrane system</location>
    </subcellularLocation>
</comment>
<feature type="compositionally biased region" description="Polar residues" evidence="11">
    <location>
        <begin position="440"/>
        <end position="458"/>
    </location>
</feature>
<evidence type="ECO:0000313" key="14">
    <source>
        <dbReference type="Proteomes" id="UP000605986"/>
    </source>
</evidence>
<evidence type="ECO:0000256" key="8">
    <source>
        <dbReference type="ARBA" id="ARBA00023180"/>
    </source>
</evidence>
<sequence length="488" mass="53738">MKLLVLASLASLAVATKTPPSSLDTSNPGTHYVRTVSMSLTALDSIRDVAGTLAFDAMTYYKGNTSSVQKDLGDLQDPYYWWVAGALWGIMLDYYHLTGDYTYNDVVIEALLGPTNLGTGHDYMPAEHADEEGNDDLFFWGSDVLSAAERNFPQPNKDLPSWLDISINVFNELVSRWNTTACGGGLLWQIYPSNPNGMTYKNSVSNGGFFQLAARLARITGDNKYLDWANKIWDWSWNVGFIDHNNYHVYDGASVEDNCQKTTYHSFTYTSGIYLYGAAVLANYTQKPEWIDRSKRLLQGTNWFFSPFENSTNVMYEAACETVNTCNADMSTFKGYLSRFMYLSIQMQPALKEQVHAHLLPSAKAAVQTCKGGKSGRECGMRWWVPGFDGNPGLGQQMCALEAVQGLLLSDAPAPLKGDDVKVIRSTDWAAMDTHESKIKTTPSGSSETSATAPAQPTKSKDAANVPRADLVLASFGIGSVLLFLGWA</sequence>
<dbReference type="Proteomes" id="UP000605986">
    <property type="component" value="Unassembled WGS sequence"/>
</dbReference>
<evidence type="ECO:0000256" key="7">
    <source>
        <dbReference type="ARBA" id="ARBA00023136"/>
    </source>
</evidence>
<keyword evidence="7" id="KW-0472">Membrane</keyword>
<dbReference type="Gene3D" id="1.50.10.20">
    <property type="match status" value="1"/>
</dbReference>
<protein>
    <recommendedName>
        <fullName evidence="4 10">Mannan endo-1,6-alpha-mannosidase</fullName>
        <ecNumber evidence="4 10">3.2.1.101</ecNumber>
    </recommendedName>
</protein>
<dbReference type="EMBL" id="JAADJG010000904">
    <property type="protein sequence ID" value="KAF4434547.1"/>
    <property type="molecule type" value="Genomic_DNA"/>
</dbReference>
<feature type="signal peptide" evidence="12">
    <location>
        <begin position="1"/>
        <end position="15"/>
    </location>
</feature>
<dbReference type="PANTHER" id="PTHR12145:SF38">
    <property type="entry name" value="MANNAN ENDO-1,6-ALPHA-MANNOSIDASE"/>
    <property type="match status" value="1"/>
</dbReference>
<keyword evidence="14" id="KW-1185">Reference proteome</keyword>
<dbReference type="GO" id="GO:0008496">
    <property type="term" value="F:mannan endo-1,6-alpha-mannosidase activity"/>
    <property type="evidence" value="ECO:0007669"/>
    <property type="project" value="UniProtKB-UniRule"/>
</dbReference>
<feature type="chain" id="PRO_5034669766" description="Mannan endo-1,6-alpha-mannosidase" evidence="12">
    <location>
        <begin position="16"/>
        <end position="488"/>
    </location>
</feature>
<dbReference type="FunFam" id="1.50.10.20:FF:000006">
    <property type="entry name" value="Mannan endo-1,6-alpha-mannosidase"/>
    <property type="match status" value="1"/>
</dbReference>
<accession>A0A8H4JNK2</accession>
<evidence type="ECO:0000256" key="12">
    <source>
        <dbReference type="SAM" id="SignalP"/>
    </source>
</evidence>
<dbReference type="GO" id="GO:0009272">
    <property type="term" value="P:fungal-type cell wall biogenesis"/>
    <property type="evidence" value="ECO:0007669"/>
    <property type="project" value="TreeGrafter"/>
</dbReference>
<dbReference type="PIRSF" id="PIRSF016302">
    <property type="entry name" value="Man_a_manosd"/>
    <property type="match status" value="1"/>
</dbReference>
<feature type="region of interest" description="Disordered" evidence="11">
    <location>
        <begin position="434"/>
        <end position="463"/>
    </location>
</feature>
<dbReference type="OrthoDB" id="4187847at2759"/>
<evidence type="ECO:0000256" key="6">
    <source>
        <dbReference type="ARBA" id="ARBA00022801"/>
    </source>
</evidence>
<dbReference type="EC" id="3.2.1.101" evidence="4 10"/>
<keyword evidence="6 10" id="KW-0378">Hydrolase</keyword>
<name>A0A8H4JNK2_9HYPO</name>
<dbReference type="InterPro" id="IPR014480">
    <property type="entry name" value="Mannan-1_6-alpha_mannosidase"/>
</dbReference>
<evidence type="ECO:0000256" key="1">
    <source>
        <dbReference type="ARBA" id="ARBA00001452"/>
    </source>
</evidence>
<comment type="caution">
    <text evidence="13">The sequence shown here is derived from an EMBL/GenBank/DDBJ whole genome shotgun (WGS) entry which is preliminary data.</text>
</comment>
<evidence type="ECO:0000256" key="3">
    <source>
        <dbReference type="ARBA" id="ARBA00009699"/>
    </source>
</evidence>
<comment type="similarity">
    <text evidence="3 10">Belongs to the glycosyl hydrolase 76 family.</text>
</comment>
<dbReference type="InterPro" id="IPR008928">
    <property type="entry name" value="6-hairpin_glycosidase_sf"/>
</dbReference>
<dbReference type="GO" id="GO:0016052">
    <property type="term" value="P:carbohydrate catabolic process"/>
    <property type="evidence" value="ECO:0007669"/>
    <property type="project" value="InterPro"/>
</dbReference>
<evidence type="ECO:0000256" key="9">
    <source>
        <dbReference type="ARBA" id="ARBA00023295"/>
    </source>
</evidence>
<proteinExistence type="inferred from homology"/>
<keyword evidence="8" id="KW-0325">Glycoprotein</keyword>
<evidence type="ECO:0000313" key="13">
    <source>
        <dbReference type="EMBL" id="KAF4434547.1"/>
    </source>
</evidence>
<dbReference type="InterPro" id="IPR005198">
    <property type="entry name" value="Glyco_hydro_76"/>
</dbReference>